<evidence type="ECO:0000256" key="1">
    <source>
        <dbReference type="SAM" id="MobiDB-lite"/>
    </source>
</evidence>
<reference evidence="2" key="1">
    <citation type="submission" date="2022-03" db="EMBL/GenBank/DDBJ databases">
        <authorList>
            <person name="Tunstrom K."/>
        </authorList>
    </citation>
    <scope>NUCLEOTIDE SEQUENCE</scope>
</reference>
<evidence type="ECO:0000313" key="2">
    <source>
        <dbReference type="EMBL" id="CAH2095723.1"/>
    </source>
</evidence>
<proteinExistence type="predicted"/>
<comment type="caution">
    <text evidence="2">The sequence shown here is derived from an EMBL/GenBank/DDBJ whole genome shotgun (WGS) entry which is preliminary data.</text>
</comment>
<dbReference type="EMBL" id="CAKOGL010000015">
    <property type="protein sequence ID" value="CAH2095723.1"/>
    <property type="molecule type" value="Genomic_DNA"/>
</dbReference>
<gene>
    <name evidence="2" type="ORF">EEDITHA_LOCUS11144</name>
</gene>
<accession>A0AAU9U967</accession>
<name>A0AAU9U967_EUPED</name>
<dbReference type="AlphaFoldDB" id="A0AAU9U967"/>
<feature type="region of interest" description="Disordered" evidence="1">
    <location>
        <begin position="21"/>
        <end position="45"/>
    </location>
</feature>
<dbReference type="Proteomes" id="UP001153954">
    <property type="component" value="Unassembled WGS sequence"/>
</dbReference>
<sequence length="122" mass="14030">MIGLDHHIDKTVDKFIIRVSDSDSYSSESDSSESESETIHPTISEKSHDFFHRKLQNLPKTKNLFTQQASVPNNAMLVSIIVLWHTGWPNVKTSYYCRRAYSTSCSRHGEYYGGKIGWKINF</sequence>
<evidence type="ECO:0000313" key="3">
    <source>
        <dbReference type="Proteomes" id="UP001153954"/>
    </source>
</evidence>
<keyword evidence="3" id="KW-1185">Reference proteome</keyword>
<organism evidence="2 3">
    <name type="scientific">Euphydryas editha</name>
    <name type="common">Edith's checkerspot</name>
    <dbReference type="NCBI Taxonomy" id="104508"/>
    <lineage>
        <taxon>Eukaryota</taxon>
        <taxon>Metazoa</taxon>
        <taxon>Ecdysozoa</taxon>
        <taxon>Arthropoda</taxon>
        <taxon>Hexapoda</taxon>
        <taxon>Insecta</taxon>
        <taxon>Pterygota</taxon>
        <taxon>Neoptera</taxon>
        <taxon>Endopterygota</taxon>
        <taxon>Lepidoptera</taxon>
        <taxon>Glossata</taxon>
        <taxon>Ditrysia</taxon>
        <taxon>Papilionoidea</taxon>
        <taxon>Nymphalidae</taxon>
        <taxon>Nymphalinae</taxon>
        <taxon>Euphydryas</taxon>
    </lineage>
</organism>
<protein>
    <submittedName>
        <fullName evidence="2">Uncharacterized protein</fullName>
    </submittedName>
</protein>